<organism evidence="1 2">
    <name type="scientific">Phytophthora pseudosyringae</name>
    <dbReference type="NCBI Taxonomy" id="221518"/>
    <lineage>
        <taxon>Eukaryota</taxon>
        <taxon>Sar</taxon>
        <taxon>Stramenopiles</taxon>
        <taxon>Oomycota</taxon>
        <taxon>Peronosporomycetes</taxon>
        <taxon>Peronosporales</taxon>
        <taxon>Peronosporaceae</taxon>
        <taxon>Phytophthora</taxon>
    </lineage>
</organism>
<dbReference type="AlphaFoldDB" id="A0A8T1VUG8"/>
<dbReference type="Proteomes" id="UP000694044">
    <property type="component" value="Unassembled WGS sequence"/>
</dbReference>
<evidence type="ECO:0000313" key="2">
    <source>
        <dbReference type="Proteomes" id="UP000694044"/>
    </source>
</evidence>
<proteinExistence type="predicted"/>
<comment type="caution">
    <text evidence="1">The sequence shown here is derived from an EMBL/GenBank/DDBJ whole genome shotgun (WGS) entry which is preliminary data.</text>
</comment>
<name>A0A8T1VUG8_9STRA</name>
<accession>A0A8T1VUG8</accession>
<keyword evidence="2" id="KW-1185">Reference proteome</keyword>
<protein>
    <submittedName>
        <fullName evidence="1">Uncharacterized protein</fullName>
    </submittedName>
</protein>
<sequence length="133" mass="14210">MSECRLKPLKTGEDWQPVRLLQGTLRGAGHHQRSGLAWLGAFPVQLAVPDGSAYTSECYTTARRISRDSWGDARHGRAELLGPLGEARCRRPAQRVALDSARTGAPAASLHGKRHSNAKSALAALAAGMVSTQ</sequence>
<evidence type="ECO:0000313" key="1">
    <source>
        <dbReference type="EMBL" id="KAG7383669.1"/>
    </source>
</evidence>
<gene>
    <name evidence="1" type="ORF">PHYPSEUDO_003473</name>
</gene>
<reference evidence="1" key="1">
    <citation type="submission" date="2021-02" db="EMBL/GenBank/DDBJ databases">
        <authorList>
            <person name="Palmer J.M."/>
        </authorList>
    </citation>
    <scope>NUCLEOTIDE SEQUENCE</scope>
    <source>
        <strain evidence="1">SCRP734</strain>
    </source>
</reference>
<dbReference type="EMBL" id="JAGDFM010000170">
    <property type="protein sequence ID" value="KAG7383669.1"/>
    <property type="molecule type" value="Genomic_DNA"/>
</dbReference>